<evidence type="ECO:0000313" key="3">
    <source>
        <dbReference type="Proteomes" id="UP001144341"/>
    </source>
</evidence>
<dbReference type="Proteomes" id="UP001144341">
    <property type="component" value="Unassembled WGS sequence"/>
</dbReference>
<feature type="signal peptide" evidence="1">
    <location>
        <begin position="1"/>
        <end position="19"/>
    </location>
</feature>
<proteinExistence type="predicted"/>
<comment type="caution">
    <text evidence="2">The sequence shown here is derived from an EMBL/GenBank/DDBJ whole genome shotgun (WGS) entry which is preliminary data.</text>
</comment>
<evidence type="ECO:0000256" key="1">
    <source>
        <dbReference type="SAM" id="SignalP"/>
    </source>
</evidence>
<dbReference type="RefSeq" id="WP_269414317.1">
    <property type="nucleotide sequence ID" value="NZ_JAPWGL010000001.1"/>
</dbReference>
<accession>A0ABT4KU99</accession>
<gene>
    <name evidence="2" type="ORF">O0931_04330</name>
</gene>
<keyword evidence="1" id="KW-0732">Signal</keyword>
<dbReference type="EMBL" id="JAPWGL010000001">
    <property type="protein sequence ID" value="MCZ4222516.1"/>
    <property type="molecule type" value="Genomic_DNA"/>
</dbReference>
<reference evidence="2" key="1">
    <citation type="submission" date="2022-12" db="EMBL/GenBank/DDBJ databases">
        <title>Genome sequence of SJ11.</title>
        <authorList>
            <person name="Woo H."/>
        </authorList>
    </citation>
    <scope>NUCLEOTIDE SEQUENCE</scope>
    <source>
        <strain evidence="2">SJ11</strain>
    </source>
</reference>
<name>A0ABT4KU99_9SPHI</name>
<protein>
    <submittedName>
        <fullName evidence="2">Uncharacterized protein</fullName>
    </submittedName>
</protein>
<evidence type="ECO:0000313" key="2">
    <source>
        <dbReference type="EMBL" id="MCZ4222516.1"/>
    </source>
</evidence>
<feature type="chain" id="PRO_5045917443" evidence="1">
    <location>
        <begin position="20"/>
        <end position="549"/>
    </location>
</feature>
<keyword evidence="3" id="KW-1185">Reference proteome</keyword>
<organism evidence="2 3">
    <name type="scientific">Pedobacter rhodius</name>
    <dbReference type="NCBI Taxonomy" id="3004098"/>
    <lineage>
        <taxon>Bacteria</taxon>
        <taxon>Pseudomonadati</taxon>
        <taxon>Bacteroidota</taxon>
        <taxon>Sphingobacteriia</taxon>
        <taxon>Sphingobacteriales</taxon>
        <taxon>Sphingobacteriaceae</taxon>
        <taxon>Pedobacter</taxon>
    </lineage>
</organism>
<sequence length="549" mass="58928">MMRNLITLFFILFGLSAVAQVTVVHADSVRLGTVSGVGGVALYGKTYLKNLTEGTFIDSVLVVNGSGKIRFIKRSEFAAGGGGNYILVNPSSPQEASIDISGMITVKGTAQFEGQTNSKNRRVLYGTNPYSQRDTQQGYIEETTLENYLTGGLNQFHVLGFFFSEAYFSNSFEMFFTSYDGAINRKYVVIEGYGGGGDGGLGEENSTGWFKIIPSEDGGTRDGMIDLEAKYIYPYGWWIRIRRTVSEQDNYDRSFSLYTKTYQGTFIPYDSAYNGVIGSQTGVDSVACTSSYGGRRYAQRMEVYGAPVKPTDVVRLQDLGGTLPASGNAFIQANPIEPQLANVDLNGSIALRGDNGITANNASLDNLNVGIANIRRAIFNSNSSSSGNYVEFASALGIANWQFKTDDTEDGFDMFRMGLGGTDVLHLRGDGHLTLPTIPSVANADYSLLVRDNNSGEIKQVEVNANRAASAAEIKQFSAKGSGNGSSTTISIPHGLPSINTSASVVVTANNAAAAGISYATIDAEYVNVFYTIAPVTGTNNLSYSISIK</sequence>